<gene>
    <name evidence="3" type="ORF">KVV02_001772</name>
</gene>
<protein>
    <submittedName>
        <fullName evidence="3">Uncharacterized protein</fullName>
    </submittedName>
</protein>
<feature type="region of interest" description="Disordered" evidence="1">
    <location>
        <begin position="1277"/>
        <end position="1325"/>
    </location>
</feature>
<proteinExistence type="predicted"/>
<organism evidence="3 4">
    <name type="scientific">Mortierella alpina</name>
    <name type="common">Oleaginous fungus</name>
    <name type="synonym">Mortierella renispora</name>
    <dbReference type="NCBI Taxonomy" id="64518"/>
    <lineage>
        <taxon>Eukaryota</taxon>
        <taxon>Fungi</taxon>
        <taxon>Fungi incertae sedis</taxon>
        <taxon>Mucoromycota</taxon>
        <taxon>Mortierellomycotina</taxon>
        <taxon>Mortierellomycetes</taxon>
        <taxon>Mortierellales</taxon>
        <taxon>Mortierellaceae</taxon>
        <taxon>Mortierella</taxon>
    </lineage>
</organism>
<evidence type="ECO:0000256" key="1">
    <source>
        <dbReference type="SAM" id="MobiDB-lite"/>
    </source>
</evidence>
<feature type="region of interest" description="Disordered" evidence="1">
    <location>
        <begin position="476"/>
        <end position="525"/>
    </location>
</feature>
<keyword evidence="2" id="KW-0472">Membrane</keyword>
<feature type="transmembrane region" description="Helical" evidence="2">
    <location>
        <begin position="1204"/>
        <end position="1224"/>
    </location>
</feature>
<keyword evidence="2" id="KW-0812">Transmembrane</keyword>
<evidence type="ECO:0000313" key="4">
    <source>
        <dbReference type="Proteomes" id="UP000717515"/>
    </source>
</evidence>
<name>A0A9P8CW88_MORAP</name>
<comment type="caution">
    <text evidence="3">The sequence shown here is derived from an EMBL/GenBank/DDBJ whole genome shotgun (WGS) entry which is preliminary data.</text>
</comment>
<accession>A0A9P8CW88</accession>
<feature type="compositionally biased region" description="Low complexity" evidence="1">
    <location>
        <begin position="510"/>
        <end position="524"/>
    </location>
</feature>
<feature type="compositionally biased region" description="Low complexity" evidence="1">
    <location>
        <begin position="438"/>
        <end position="448"/>
    </location>
</feature>
<feature type="compositionally biased region" description="Low complexity" evidence="1">
    <location>
        <begin position="1285"/>
        <end position="1323"/>
    </location>
</feature>
<evidence type="ECO:0000313" key="3">
    <source>
        <dbReference type="EMBL" id="KAG9320724.1"/>
    </source>
</evidence>
<sequence length="1350" mass="144928">MESSAQIILDLACLAFGGPDGSKAYALVKYGGTYVLIQAQVPAADPRLLTWDFVTAGWSLPTPYYLDGFTVTASCIINKAGELIAMGSWSTATHRGLVYNPFNPLPQVEGRFTSNALWMDVNVASSVNNTEGEKDQIMIDTGAEDNSAMEIALTGSHVLIRRLHATGFTTRELVSLGGWALPRPLAQEHIAQVQYSYNFVYILTSYEAYGAADTSLVRIPLNPNATFSSQLLTGPPTGTTAIDISSSKSKCSWNMEFFTAASDNKFYLLCQRDFGLGYTVNLFIYDNKAGAQTPKLGAAVTVTGIDPSTKIRLFQPLKNTTFAMLVCRMSNSDTGHILLSLSGSNVGNTTRLANAWISVDHDTLFNNILPDQAEIPVPRTDGIPSEERVIGSVFGVLAVLAAVIFLTLRYRRRQRSKKNHQEDAETSPNSLGIEPLDASGSSSAAGLTAGVGQSNEAYTHLSPTVYVTLQTSIPPSSATSTGMPVSSWPTSPPTVASAAPLSSMTLSPAPSEGSPSVPTSGSPPANTYQIELQQLVTDIPLGMSSLFSMALDLKCLVLGGSDGAMAYGLVKTRDIHVLVEAIIPAADPQLLKWDFVSAGWPFQISFDLLGDSASCIMNKAGELIAMGSWSGNQTSDTKSRRGLVYNPYNPLPRVEGRLTSNALWMEVNVAANINNTESERAQLMIDTGADDNSAMEIVLTGSHLLVRHLHATAFTTRELVGLGGWTLSRHLDDASTAQLQFYNNTLYVFSANGANGTSLVRMPFNPNTSIPNQLLPGPPTGTTSIDISSTANKCNWSSGYSTAVSHGKFYLLCQKIELGVPMRSLFTYDNTAGDQSPKLGAAVPVNGIEPSCTINMFQPLRNETFALLDCEMSNEYPEHVLLPLSGSYAGNATRLDRKSITVEYDAVFNNIRPGQEIRDSNTDGISSEEVEGRQTSNALWMEINTQANINNTENERAQLMIDTGTLGNSAIEIALTRSHLLVRSVLATGSTLRELAGLGGWTLPRPLNDASSAQLKHSNNLLYVFSANGANDTSLVRIPFNPRSTVPSQIFPGLPKETTSIDISTANKCNWSSGYSTAVSDSKFYLLCKEKASGTQNFFVYDNKADDQNPKLGAAVPVIGLDPQCKINLFQPLGNRTFAMLGCEETTDPFGHSLLSLSGSNVGAITRLTNSRIWISHDTLFNNILPDQEEIRIMSTDGIDSNEGIIGLVFGVLGVLFAIVFLTIRYRRRQMSKKNREKDAETSSDSFGLVPLGASANTHLSPTVYAAPQVSIPPSPAMSTGLPVSSWPTSPPTAADATTLSSSTLSPAPSEGSPSVPISGSPPANTYQMELQQLGFSSHPRPNIVTTVND</sequence>
<reference evidence="3" key="1">
    <citation type="submission" date="2021-07" db="EMBL/GenBank/DDBJ databases">
        <title>Draft genome of Mortierella alpina, strain LL118, isolated from an aspen leaf litter sample.</title>
        <authorList>
            <person name="Yang S."/>
            <person name="Vinatzer B.A."/>
        </authorList>
    </citation>
    <scope>NUCLEOTIDE SEQUENCE</scope>
    <source>
        <strain evidence="3">LL118</strain>
    </source>
</reference>
<dbReference type="Proteomes" id="UP000717515">
    <property type="component" value="Unassembled WGS sequence"/>
</dbReference>
<dbReference type="EMBL" id="JAIFTL010000263">
    <property type="protein sequence ID" value="KAG9320724.1"/>
    <property type="molecule type" value="Genomic_DNA"/>
</dbReference>
<feature type="region of interest" description="Disordered" evidence="1">
    <location>
        <begin position="415"/>
        <end position="448"/>
    </location>
</feature>
<feature type="compositionally biased region" description="Low complexity" evidence="1">
    <location>
        <begin position="484"/>
        <end position="503"/>
    </location>
</feature>
<keyword evidence="2" id="KW-1133">Transmembrane helix</keyword>
<evidence type="ECO:0000256" key="2">
    <source>
        <dbReference type="SAM" id="Phobius"/>
    </source>
</evidence>